<organism evidence="3 4">
    <name type="scientific">Acorus calamus</name>
    <name type="common">Sweet flag</name>
    <dbReference type="NCBI Taxonomy" id="4465"/>
    <lineage>
        <taxon>Eukaryota</taxon>
        <taxon>Viridiplantae</taxon>
        <taxon>Streptophyta</taxon>
        <taxon>Embryophyta</taxon>
        <taxon>Tracheophyta</taxon>
        <taxon>Spermatophyta</taxon>
        <taxon>Magnoliopsida</taxon>
        <taxon>Liliopsida</taxon>
        <taxon>Acoraceae</taxon>
        <taxon>Acorus</taxon>
    </lineage>
</organism>
<keyword evidence="1" id="KW-0472">Membrane</keyword>
<evidence type="ECO:0000256" key="2">
    <source>
        <dbReference type="SAM" id="SignalP"/>
    </source>
</evidence>
<feature type="signal peptide" evidence="2">
    <location>
        <begin position="1"/>
        <end position="17"/>
    </location>
</feature>
<protein>
    <submittedName>
        <fullName evidence="3">Uncharacterized protein</fullName>
    </submittedName>
</protein>
<keyword evidence="4" id="KW-1185">Reference proteome</keyword>
<name>A0AAV9DME1_ACOCL</name>
<keyword evidence="1" id="KW-1133">Transmembrane helix</keyword>
<reference evidence="3" key="2">
    <citation type="submission" date="2023-06" db="EMBL/GenBank/DDBJ databases">
        <authorList>
            <person name="Ma L."/>
            <person name="Liu K.-W."/>
            <person name="Li Z."/>
            <person name="Hsiao Y.-Y."/>
            <person name="Qi Y."/>
            <person name="Fu T."/>
            <person name="Tang G."/>
            <person name="Zhang D."/>
            <person name="Sun W.-H."/>
            <person name="Liu D.-K."/>
            <person name="Li Y."/>
            <person name="Chen G.-Z."/>
            <person name="Liu X.-D."/>
            <person name="Liao X.-Y."/>
            <person name="Jiang Y.-T."/>
            <person name="Yu X."/>
            <person name="Hao Y."/>
            <person name="Huang J."/>
            <person name="Zhao X.-W."/>
            <person name="Ke S."/>
            <person name="Chen Y.-Y."/>
            <person name="Wu W.-L."/>
            <person name="Hsu J.-L."/>
            <person name="Lin Y.-F."/>
            <person name="Huang M.-D."/>
            <person name="Li C.-Y."/>
            <person name="Huang L."/>
            <person name="Wang Z.-W."/>
            <person name="Zhao X."/>
            <person name="Zhong W.-Y."/>
            <person name="Peng D.-H."/>
            <person name="Ahmad S."/>
            <person name="Lan S."/>
            <person name="Zhang J.-S."/>
            <person name="Tsai W.-C."/>
            <person name="Van De Peer Y."/>
            <person name="Liu Z.-J."/>
        </authorList>
    </citation>
    <scope>NUCLEOTIDE SEQUENCE</scope>
    <source>
        <strain evidence="3">CP</strain>
        <tissue evidence="3">Leaves</tissue>
    </source>
</reference>
<proteinExistence type="predicted"/>
<keyword evidence="2" id="KW-0732">Signal</keyword>
<dbReference type="Proteomes" id="UP001180020">
    <property type="component" value="Unassembled WGS sequence"/>
</dbReference>
<feature type="chain" id="PRO_5043586371" evidence="2">
    <location>
        <begin position="18"/>
        <end position="86"/>
    </location>
</feature>
<gene>
    <name evidence="3" type="ORF">QJS10_CPB12g01616</name>
</gene>
<keyword evidence="1" id="KW-0812">Transmembrane</keyword>
<accession>A0AAV9DME1</accession>
<sequence>MAIFTLLFATGVGAGFGLTVEIKRVLNALESSDGGFSNVDFSGNSDSFGAVNKFFDKVQVSTSLLLLATLSMAALSIGTSIVIYRK</sequence>
<evidence type="ECO:0000256" key="1">
    <source>
        <dbReference type="SAM" id="Phobius"/>
    </source>
</evidence>
<dbReference type="EMBL" id="JAUJYO010000012">
    <property type="protein sequence ID" value="KAK1301959.1"/>
    <property type="molecule type" value="Genomic_DNA"/>
</dbReference>
<evidence type="ECO:0000313" key="3">
    <source>
        <dbReference type="EMBL" id="KAK1301959.1"/>
    </source>
</evidence>
<comment type="caution">
    <text evidence="3">The sequence shown here is derived from an EMBL/GenBank/DDBJ whole genome shotgun (WGS) entry which is preliminary data.</text>
</comment>
<reference evidence="3" key="1">
    <citation type="journal article" date="2023" name="Nat. Commun.">
        <title>Diploid and tetraploid genomes of Acorus and the evolution of monocots.</title>
        <authorList>
            <person name="Ma L."/>
            <person name="Liu K.W."/>
            <person name="Li Z."/>
            <person name="Hsiao Y.Y."/>
            <person name="Qi Y."/>
            <person name="Fu T."/>
            <person name="Tang G.D."/>
            <person name="Zhang D."/>
            <person name="Sun W.H."/>
            <person name="Liu D.K."/>
            <person name="Li Y."/>
            <person name="Chen G.Z."/>
            <person name="Liu X.D."/>
            <person name="Liao X.Y."/>
            <person name="Jiang Y.T."/>
            <person name="Yu X."/>
            <person name="Hao Y."/>
            <person name="Huang J."/>
            <person name="Zhao X.W."/>
            <person name="Ke S."/>
            <person name="Chen Y.Y."/>
            <person name="Wu W.L."/>
            <person name="Hsu J.L."/>
            <person name="Lin Y.F."/>
            <person name="Huang M.D."/>
            <person name="Li C.Y."/>
            <person name="Huang L."/>
            <person name="Wang Z.W."/>
            <person name="Zhao X."/>
            <person name="Zhong W.Y."/>
            <person name="Peng D.H."/>
            <person name="Ahmad S."/>
            <person name="Lan S."/>
            <person name="Zhang J.S."/>
            <person name="Tsai W.C."/>
            <person name="Van de Peer Y."/>
            <person name="Liu Z.J."/>
        </authorList>
    </citation>
    <scope>NUCLEOTIDE SEQUENCE</scope>
    <source>
        <strain evidence="3">CP</strain>
    </source>
</reference>
<feature type="transmembrane region" description="Helical" evidence="1">
    <location>
        <begin position="64"/>
        <end position="84"/>
    </location>
</feature>
<evidence type="ECO:0000313" key="4">
    <source>
        <dbReference type="Proteomes" id="UP001180020"/>
    </source>
</evidence>
<dbReference type="AlphaFoldDB" id="A0AAV9DME1"/>